<dbReference type="PROSITE" id="PS51371">
    <property type="entry name" value="CBS"/>
    <property type="match status" value="2"/>
</dbReference>
<evidence type="ECO:0000313" key="11">
    <source>
        <dbReference type="EMBL" id="MDP1520077.1"/>
    </source>
</evidence>
<feature type="transmembrane region" description="Helical" evidence="9">
    <location>
        <begin position="321"/>
        <end position="342"/>
    </location>
</feature>
<evidence type="ECO:0000256" key="1">
    <source>
        <dbReference type="ARBA" id="ARBA00004141"/>
    </source>
</evidence>
<dbReference type="EMBL" id="JAUUUU010000001">
    <property type="protein sequence ID" value="MDP1520077.1"/>
    <property type="molecule type" value="Genomic_DNA"/>
</dbReference>
<dbReference type="SMART" id="SM00924">
    <property type="entry name" value="MgtE_N"/>
    <property type="match status" value="1"/>
</dbReference>
<dbReference type="SMART" id="SM00116">
    <property type="entry name" value="CBS"/>
    <property type="match status" value="2"/>
</dbReference>
<dbReference type="SUPFAM" id="SSF54631">
    <property type="entry name" value="CBS-domain pair"/>
    <property type="match status" value="1"/>
</dbReference>
<gene>
    <name evidence="11" type="primary">mgtE</name>
    <name evidence="11" type="ORF">Q8A57_03760</name>
</gene>
<organism evidence="11 12">
    <name type="scientific">Porticoccus litoralis</name>
    <dbReference type="NCBI Taxonomy" id="434086"/>
    <lineage>
        <taxon>Bacteria</taxon>
        <taxon>Pseudomonadati</taxon>
        <taxon>Pseudomonadota</taxon>
        <taxon>Gammaproteobacteria</taxon>
        <taxon>Cellvibrionales</taxon>
        <taxon>Porticoccaceae</taxon>
        <taxon>Porticoccus</taxon>
    </lineage>
</organism>
<comment type="subunit">
    <text evidence="9">Homodimer.</text>
</comment>
<dbReference type="GO" id="GO:0015095">
    <property type="term" value="F:magnesium ion transmembrane transporter activity"/>
    <property type="evidence" value="ECO:0007669"/>
    <property type="project" value="UniProtKB-UniRule"/>
</dbReference>
<dbReference type="Pfam" id="PF01769">
    <property type="entry name" value="MgtE"/>
    <property type="match status" value="1"/>
</dbReference>
<evidence type="ECO:0000256" key="5">
    <source>
        <dbReference type="ARBA" id="ARBA00022842"/>
    </source>
</evidence>
<dbReference type="SUPFAM" id="SSF158791">
    <property type="entry name" value="MgtE N-terminal domain-like"/>
    <property type="match status" value="1"/>
</dbReference>
<evidence type="ECO:0000256" key="2">
    <source>
        <dbReference type="ARBA" id="ARBA00009749"/>
    </source>
</evidence>
<dbReference type="InterPro" id="IPR006667">
    <property type="entry name" value="SLC41_membr_dom"/>
</dbReference>
<comment type="function">
    <text evidence="9">Acts as a magnesium transporter.</text>
</comment>
<reference evidence="11" key="1">
    <citation type="journal article" date="2010" name="Int. J. Syst. Evol. Microbiol.">
        <title>Porticoccus litoralis gen. nov., sp. nov., a gammaproteobacterium isolated from the Yellow Sea.</title>
        <authorList>
            <person name="Oh H.M."/>
            <person name="Kim H."/>
            <person name="Kim K.M."/>
            <person name="Min G.S."/>
            <person name="Cho J.C."/>
        </authorList>
    </citation>
    <scope>NUCLEOTIDE SEQUENCE</scope>
    <source>
        <strain evidence="11">DSM 25064</strain>
    </source>
</reference>
<dbReference type="RefSeq" id="WP_305169589.1">
    <property type="nucleotide sequence ID" value="NZ_JAUUUU010000001.1"/>
</dbReference>
<feature type="transmembrane region" description="Helical" evidence="9">
    <location>
        <begin position="363"/>
        <end position="384"/>
    </location>
</feature>
<dbReference type="Gene3D" id="1.25.60.10">
    <property type="entry name" value="MgtE N-terminal domain-like"/>
    <property type="match status" value="1"/>
</dbReference>
<dbReference type="PANTHER" id="PTHR43773:SF1">
    <property type="entry name" value="MAGNESIUM TRANSPORTER MGTE"/>
    <property type="match status" value="1"/>
</dbReference>
<dbReference type="Gene3D" id="3.10.580.10">
    <property type="entry name" value="CBS-domain"/>
    <property type="match status" value="1"/>
</dbReference>
<dbReference type="PANTHER" id="PTHR43773">
    <property type="entry name" value="MAGNESIUM TRANSPORTER MGTE"/>
    <property type="match status" value="1"/>
</dbReference>
<dbReference type="NCBIfam" id="TIGR00400">
    <property type="entry name" value="mgtE"/>
    <property type="match status" value="1"/>
</dbReference>
<comment type="similarity">
    <text evidence="2 9">Belongs to the SLC41A transporter family.</text>
</comment>
<feature type="transmembrane region" description="Helical" evidence="9">
    <location>
        <begin position="428"/>
        <end position="451"/>
    </location>
</feature>
<name>A0AAW8B2V9_9GAMM</name>
<evidence type="ECO:0000256" key="7">
    <source>
        <dbReference type="ARBA" id="ARBA00023136"/>
    </source>
</evidence>
<dbReference type="GO" id="GO:0046872">
    <property type="term" value="F:metal ion binding"/>
    <property type="evidence" value="ECO:0007669"/>
    <property type="project" value="UniProtKB-KW"/>
</dbReference>
<keyword evidence="5 9" id="KW-0460">Magnesium</keyword>
<comment type="caution">
    <text evidence="11">The sequence shown here is derived from an EMBL/GenBank/DDBJ whole genome shotgun (WGS) entry which is preliminary data.</text>
</comment>
<comment type="subcellular location">
    <subcellularLocation>
        <location evidence="9">Cell membrane</location>
        <topology evidence="9">Multi-pass membrane protein</topology>
    </subcellularLocation>
    <subcellularLocation>
        <location evidence="1">Membrane</location>
        <topology evidence="1">Multi-pass membrane protein</topology>
    </subcellularLocation>
</comment>
<dbReference type="AlphaFoldDB" id="A0AAW8B2V9"/>
<evidence type="ECO:0000256" key="4">
    <source>
        <dbReference type="ARBA" id="ARBA00022692"/>
    </source>
</evidence>
<evidence type="ECO:0000256" key="9">
    <source>
        <dbReference type="RuleBase" id="RU362011"/>
    </source>
</evidence>
<keyword evidence="9" id="KW-0479">Metal-binding</keyword>
<dbReference type="CDD" id="cd04606">
    <property type="entry name" value="CBS_pair_Mg_transporter"/>
    <property type="match status" value="1"/>
</dbReference>
<dbReference type="InterPro" id="IPR006669">
    <property type="entry name" value="MgtE_transporter"/>
</dbReference>
<keyword evidence="8" id="KW-0129">CBS domain</keyword>
<keyword evidence="6 9" id="KW-1133">Transmembrane helix</keyword>
<evidence type="ECO:0000256" key="6">
    <source>
        <dbReference type="ARBA" id="ARBA00022989"/>
    </source>
</evidence>
<evidence type="ECO:0000313" key="12">
    <source>
        <dbReference type="Proteomes" id="UP001178354"/>
    </source>
</evidence>
<dbReference type="Pfam" id="PF03448">
    <property type="entry name" value="MgtE_N"/>
    <property type="match status" value="1"/>
</dbReference>
<sequence>MQASNEKVSELSRLASIDELMHSSNVRLLRHMLNNLTPADIADQIESAPPKVRRVLWDLVDGELEGEVIGELNEELRGEILSEMESHEVASLTEGLDPDDVADILQQLPDQVIPEVLQAMTSQDRLRVERVLTYAEDTAGGLMNTDTITVRPDLTIDVVLRYLRRHEEIPEVTDCIFVVNREDTFLGTLPLTKLLTASPNITVREIMDTEVEAIAADMPDSDVALLFEKHDWVSAPVIGDDRKLLGRITIDDVVDVIMEDAAHSLLGLAGLSDEEETFASVKRTAPRRAIWLGLNLMTAILASAVINIFEATIDKVVALAILMPIVASMGGVAGSQTLTVVIRGMALGQISRNNMRWLLSKEFAVGALNGMLWALIMGAVAALWFNDPTIAVIIAAAMLINLLAAAIAGAGLPILLKACRIDPALAGSVALTTVTDVVGFLSFLGLATLFYG</sequence>
<feature type="domain" description="CBS" evidence="10">
    <location>
        <begin position="143"/>
        <end position="206"/>
    </location>
</feature>
<keyword evidence="12" id="KW-1185">Reference proteome</keyword>
<protein>
    <recommendedName>
        <fullName evidence="9">Magnesium transporter MgtE</fullName>
    </recommendedName>
</protein>
<feature type="transmembrane region" description="Helical" evidence="9">
    <location>
        <begin position="390"/>
        <end position="416"/>
    </location>
</feature>
<keyword evidence="3 9" id="KW-0813">Transport</keyword>
<dbReference type="InterPro" id="IPR006668">
    <property type="entry name" value="Mg_transptr_MgtE_intracell_dom"/>
</dbReference>
<reference evidence="11" key="2">
    <citation type="submission" date="2023-08" db="EMBL/GenBank/DDBJ databases">
        <authorList>
            <person name="Luo J."/>
        </authorList>
    </citation>
    <scope>NUCLEOTIDE SEQUENCE</scope>
    <source>
        <strain evidence="11">DSM 25064</strain>
    </source>
</reference>
<dbReference type="Gene3D" id="1.10.357.20">
    <property type="entry name" value="SLC41 divalent cation transporters, integral membrane domain"/>
    <property type="match status" value="1"/>
</dbReference>
<proteinExistence type="inferred from homology"/>
<dbReference type="InterPro" id="IPR038076">
    <property type="entry name" value="MgtE_N_sf"/>
</dbReference>
<keyword evidence="9" id="KW-1003">Cell membrane</keyword>
<dbReference type="SUPFAM" id="SSF161093">
    <property type="entry name" value="MgtE membrane domain-like"/>
    <property type="match status" value="1"/>
</dbReference>
<feature type="domain" description="CBS" evidence="10">
    <location>
        <begin position="207"/>
        <end position="265"/>
    </location>
</feature>
<evidence type="ECO:0000259" key="10">
    <source>
        <dbReference type="PROSITE" id="PS51371"/>
    </source>
</evidence>
<dbReference type="Pfam" id="PF00571">
    <property type="entry name" value="CBS"/>
    <property type="match status" value="2"/>
</dbReference>
<feature type="transmembrane region" description="Helical" evidence="9">
    <location>
        <begin position="289"/>
        <end position="309"/>
    </location>
</feature>
<dbReference type="InterPro" id="IPR000644">
    <property type="entry name" value="CBS_dom"/>
</dbReference>
<evidence type="ECO:0000256" key="3">
    <source>
        <dbReference type="ARBA" id="ARBA00022448"/>
    </source>
</evidence>
<evidence type="ECO:0000256" key="8">
    <source>
        <dbReference type="PROSITE-ProRule" id="PRU00703"/>
    </source>
</evidence>
<accession>A0AAW8B2V9</accession>
<dbReference type="GO" id="GO:0005886">
    <property type="term" value="C:plasma membrane"/>
    <property type="evidence" value="ECO:0007669"/>
    <property type="project" value="UniProtKB-SubCell"/>
</dbReference>
<dbReference type="InterPro" id="IPR036739">
    <property type="entry name" value="SLC41_membr_dom_sf"/>
</dbReference>
<keyword evidence="4 9" id="KW-0812">Transmembrane</keyword>
<dbReference type="Proteomes" id="UP001178354">
    <property type="component" value="Unassembled WGS sequence"/>
</dbReference>
<dbReference type="InterPro" id="IPR046342">
    <property type="entry name" value="CBS_dom_sf"/>
</dbReference>
<keyword evidence="7 9" id="KW-0472">Membrane</keyword>